<accession>A0A4Y2FRV0</accession>
<keyword evidence="1" id="KW-0472">Membrane</keyword>
<comment type="caution">
    <text evidence="2">The sequence shown here is derived from an EMBL/GenBank/DDBJ whole genome shotgun (WGS) entry which is preliminary data.</text>
</comment>
<keyword evidence="3" id="KW-1185">Reference proteome</keyword>
<proteinExistence type="predicted"/>
<dbReference type="AlphaFoldDB" id="A0A4Y2FRV0"/>
<organism evidence="2 3">
    <name type="scientific">Araneus ventricosus</name>
    <name type="common">Orbweaver spider</name>
    <name type="synonym">Epeira ventricosa</name>
    <dbReference type="NCBI Taxonomy" id="182803"/>
    <lineage>
        <taxon>Eukaryota</taxon>
        <taxon>Metazoa</taxon>
        <taxon>Ecdysozoa</taxon>
        <taxon>Arthropoda</taxon>
        <taxon>Chelicerata</taxon>
        <taxon>Arachnida</taxon>
        <taxon>Araneae</taxon>
        <taxon>Araneomorphae</taxon>
        <taxon>Entelegynae</taxon>
        <taxon>Araneoidea</taxon>
        <taxon>Araneidae</taxon>
        <taxon>Araneus</taxon>
    </lineage>
</organism>
<name>A0A4Y2FRV0_ARAVE</name>
<protein>
    <submittedName>
        <fullName evidence="2">Uncharacterized protein</fullName>
    </submittedName>
</protein>
<evidence type="ECO:0000313" key="3">
    <source>
        <dbReference type="Proteomes" id="UP000499080"/>
    </source>
</evidence>
<reference evidence="2 3" key="1">
    <citation type="journal article" date="2019" name="Sci. Rep.">
        <title>Orb-weaving spider Araneus ventricosus genome elucidates the spidroin gene catalogue.</title>
        <authorList>
            <person name="Kono N."/>
            <person name="Nakamura H."/>
            <person name="Ohtoshi R."/>
            <person name="Moran D.A.P."/>
            <person name="Shinohara A."/>
            <person name="Yoshida Y."/>
            <person name="Fujiwara M."/>
            <person name="Mori M."/>
            <person name="Tomita M."/>
            <person name="Arakawa K."/>
        </authorList>
    </citation>
    <scope>NUCLEOTIDE SEQUENCE [LARGE SCALE GENOMIC DNA]</scope>
</reference>
<gene>
    <name evidence="2" type="ORF">AVEN_15558_1</name>
</gene>
<evidence type="ECO:0000313" key="2">
    <source>
        <dbReference type="EMBL" id="GBM44220.1"/>
    </source>
</evidence>
<keyword evidence="1" id="KW-0812">Transmembrane</keyword>
<sequence>MYVGEKRAISHLVLTTLHRILGIMSGSSQTLPSKKNLKIRKIETRLLSLGGKHMSTQQQDGFGGGSFRTNSFFKLSMDLALDHSIQILVFFKLGMYLALDYSIQILVFFKLSVALALDHSIQILLFFKLSRSIRNADTEVII</sequence>
<feature type="transmembrane region" description="Helical" evidence="1">
    <location>
        <begin position="79"/>
        <end position="99"/>
    </location>
</feature>
<keyword evidence="1" id="KW-1133">Transmembrane helix</keyword>
<dbReference type="Proteomes" id="UP000499080">
    <property type="component" value="Unassembled WGS sequence"/>
</dbReference>
<dbReference type="EMBL" id="BGPR01001058">
    <property type="protein sequence ID" value="GBM44220.1"/>
    <property type="molecule type" value="Genomic_DNA"/>
</dbReference>
<evidence type="ECO:0000256" key="1">
    <source>
        <dbReference type="SAM" id="Phobius"/>
    </source>
</evidence>